<reference evidence="7 8" key="1">
    <citation type="submission" date="2018-05" db="EMBL/GenBank/DDBJ databases">
        <title>Complete genome sequence of Megasphaera sp. AJH120T, isolated from the ceca of a chicken.</title>
        <authorList>
            <person name="Maki J."/>
            <person name="Looft T."/>
        </authorList>
    </citation>
    <scope>NUCLEOTIDE SEQUENCE [LARGE SCALE GENOMIC DNA]</scope>
    <source>
        <strain evidence="7 8">AJH120</strain>
    </source>
</reference>
<protein>
    <submittedName>
        <fullName evidence="7">MBL fold metallo-hydrolase</fullName>
    </submittedName>
</protein>
<dbReference type="InterPro" id="IPR001279">
    <property type="entry name" value="Metallo-B-lactamas"/>
</dbReference>
<sequence length="318" mass="34949">MNLHFITRRTLSKAVFAAAIAAMMMPSVLAAPQTVPVKPAAVVQQYADLAPAQEVVLNDITVYAFDESPLTLESSIFPDLSQYPDRMALMPKGQFHTITRTYLIQTGDRRVLVDGGWGTESGVDGRTVDYLAKYGVSADDVTDILLTHMDVDHISGLLHGGKAVYPNAVLHIAAKEYNRWIVQGADREAEYIVLARKVAKAYEGRIALFDYDEEILPGITARNANGHTMGHTCYDVTSGNKGLTIVGDMIHVAPIQMRHTEYCSVYDVDPALAAQTRERVLSELSRTDRLIAGMHFPQIGKVRKDKDGGYVVVSDTKP</sequence>
<comment type="similarity">
    <text evidence="1">Belongs to the metallo-beta-lactamase superfamily.</text>
</comment>
<evidence type="ECO:0000313" key="8">
    <source>
        <dbReference type="Proteomes" id="UP000254337"/>
    </source>
</evidence>
<dbReference type="PANTHER" id="PTHR42978">
    <property type="entry name" value="QUORUM-QUENCHING LACTONASE YTNP-RELATED-RELATED"/>
    <property type="match status" value="1"/>
</dbReference>
<dbReference type="InterPro" id="IPR036866">
    <property type="entry name" value="RibonucZ/Hydroxyglut_hydro"/>
</dbReference>
<dbReference type="Pfam" id="PF00753">
    <property type="entry name" value="Lactamase_B"/>
    <property type="match status" value="1"/>
</dbReference>
<evidence type="ECO:0000256" key="2">
    <source>
        <dbReference type="ARBA" id="ARBA00022723"/>
    </source>
</evidence>
<accession>A0A346B0H8</accession>
<name>A0A346B0H8_9FIRM</name>
<evidence type="ECO:0000256" key="5">
    <source>
        <dbReference type="SAM" id="SignalP"/>
    </source>
</evidence>
<dbReference type="PANTHER" id="PTHR42978:SF6">
    <property type="entry name" value="QUORUM-QUENCHING LACTONASE YTNP-RELATED"/>
    <property type="match status" value="1"/>
</dbReference>
<feature type="domain" description="Metallo-beta-lactamase" evidence="6">
    <location>
        <begin position="98"/>
        <end position="295"/>
    </location>
</feature>
<dbReference type="KEGG" id="meg:DKB62_08600"/>
<dbReference type="RefSeq" id="WP_107195386.1">
    <property type="nucleotide sequence ID" value="NZ_CP029462.1"/>
</dbReference>
<evidence type="ECO:0000256" key="1">
    <source>
        <dbReference type="ARBA" id="ARBA00007749"/>
    </source>
</evidence>
<evidence type="ECO:0000313" key="7">
    <source>
        <dbReference type="EMBL" id="AXL21621.1"/>
    </source>
</evidence>
<keyword evidence="5" id="KW-0732">Signal</keyword>
<dbReference type="OrthoDB" id="9802897at2"/>
<dbReference type="GO" id="GO:0016787">
    <property type="term" value="F:hydrolase activity"/>
    <property type="evidence" value="ECO:0007669"/>
    <property type="project" value="UniProtKB-KW"/>
</dbReference>
<feature type="chain" id="PRO_5016972098" evidence="5">
    <location>
        <begin position="31"/>
        <end position="318"/>
    </location>
</feature>
<dbReference type="CDD" id="cd07720">
    <property type="entry name" value="OPHC2-like_MBL-fold"/>
    <property type="match status" value="1"/>
</dbReference>
<dbReference type="InterPro" id="IPR051013">
    <property type="entry name" value="MBL_superfamily_lactonases"/>
</dbReference>
<evidence type="ECO:0000256" key="4">
    <source>
        <dbReference type="ARBA" id="ARBA00022833"/>
    </source>
</evidence>
<keyword evidence="3 7" id="KW-0378">Hydrolase</keyword>
<keyword evidence="8" id="KW-1185">Reference proteome</keyword>
<dbReference type="SMART" id="SM00849">
    <property type="entry name" value="Lactamase_B"/>
    <property type="match status" value="1"/>
</dbReference>
<evidence type="ECO:0000256" key="3">
    <source>
        <dbReference type="ARBA" id="ARBA00022801"/>
    </source>
</evidence>
<dbReference type="EMBL" id="CP029462">
    <property type="protein sequence ID" value="AXL21621.1"/>
    <property type="molecule type" value="Genomic_DNA"/>
</dbReference>
<feature type="signal peptide" evidence="5">
    <location>
        <begin position="1"/>
        <end position="30"/>
    </location>
</feature>
<organism evidence="7 8">
    <name type="scientific">Megasphaera stantonii</name>
    <dbReference type="NCBI Taxonomy" id="2144175"/>
    <lineage>
        <taxon>Bacteria</taxon>
        <taxon>Bacillati</taxon>
        <taxon>Bacillota</taxon>
        <taxon>Negativicutes</taxon>
        <taxon>Veillonellales</taxon>
        <taxon>Veillonellaceae</taxon>
        <taxon>Megasphaera</taxon>
    </lineage>
</organism>
<gene>
    <name evidence="7" type="ORF">DKB62_08600</name>
</gene>
<dbReference type="Gene3D" id="3.60.15.10">
    <property type="entry name" value="Ribonuclease Z/Hydroxyacylglutathione hydrolase-like"/>
    <property type="match status" value="1"/>
</dbReference>
<evidence type="ECO:0000259" key="6">
    <source>
        <dbReference type="SMART" id="SM00849"/>
    </source>
</evidence>
<proteinExistence type="inferred from homology"/>
<dbReference type="AlphaFoldDB" id="A0A346B0H8"/>
<keyword evidence="2" id="KW-0479">Metal-binding</keyword>
<keyword evidence="4" id="KW-0862">Zinc</keyword>
<dbReference type="SUPFAM" id="SSF56281">
    <property type="entry name" value="Metallo-hydrolase/oxidoreductase"/>
    <property type="match status" value="1"/>
</dbReference>
<dbReference type="Proteomes" id="UP000254337">
    <property type="component" value="Chromosome"/>
</dbReference>
<dbReference type="GO" id="GO:0046872">
    <property type="term" value="F:metal ion binding"/>
    <property type="evidence" value="ECO:0007669"/>
    <property type="project" value="UniProtKB-KW"/>
</dbReference>